<protein>
    <submittedName>
        <fullName evidence="1">Uncharacterized protein</fullName>
    </submittedName>
</protein>
<proteinExistence type="predicted"/>
<evidence type="ECO:0000313" key="2">
    <source>
        <dbReference type="Proteomes" id="UP000033519"/>
    </source>
</evidence>
<evidence type="ECO:0000313" key="1">
    <source>
        <dbReference type="EMBL" id="KKC31796.1"/>
    </source>
</evidence>
<name>A0ABR5DUX1_9HYPH</name>
<organism evidence="1 2">
    <name type="scientific">Devosia psychrophila</name>
    <dbReference type="NCBI Taxonomy" id="728005"/>
    <lineage>
        <taxon>Bacteria</taxon>
        <taxon>Pseudomonadati</taxon>
        <taxon>Pseudomonadota</taxon>
        <taxon>Alphaproteobacteria</taxon>
        <taxon>Hyphomicrobiales</taxon>
        <taxon>Devosiaceae</taxon>
        <taxon>Devosia</taxon>
    </lineage>
</organism>
<gene>
    <name evidence="1" type="ORF">WH91_17370</name>
</gene>
<sequence length="107" mass="12104">MDAFPKFPSIWEERQMPAITQVNWAAISLRSHSHIWLGWQPSAPTLVAIDLSRRADPMPSQIAEIEGLLQPFFQKLNRRDRIGFECAQGAKSLLRSDLSDEGSRGEV</sequence>
<accession>A0ABR5DUX1</accession>
<dbReference type="EMBL" id="LAPV01000153">
    <property type="protein sequence ID" value="KKC31796.1"/>
    <property type="molecule type" value="Genomic_DNA"/>
</dbReference>
<keyword evidence="2" id="KW-1185">Reference proteome</keyword>
<reference evidence="1 2" key="1">
    <citation type="submission" date="2015-03" db="EMBL/GenBank/DDBJ databases">
        <authorList>
            <person name="Lepp D."/>
            <person name="Hassan Y.I."/>
            <person name="Li X.-Z."/>
            <person name="Zhou T."/>
        </authorList>
    </citation>
    <scope>NUCLEOTIDE SEQUENCE [LARGE SCALE GENOMIC DNA]</scope>
    <source>
        <strain evidence="1 2">Cr7-05</strain>
    </source>
</reference>
<comment type="caution">
    <text evidence="1">The sequence shown here is derived from an EMBL/GenBank/DDBJ whole genome shotgun (WGS) entry which is preliminary data.</text>
</comment>
<dbReference type="Proteomes" id="UP000033519">
    <property type="component" value="Unassembled WGS sequence"/>
</dbReference>